<proteinExistence type="predicted"/>
<dbReference type="InterPro" id="IPR025164">
    <property type="entry name" value="Toastrack_DUF4097"/>
</dbReference>
<dbReference type="Pfam" id="PF13349">
    <property type="entry name" value="DUF4097"/>
    <property type="match status" value="1"/>
</dbReference>
<dbReference type="RefSeq" id="WP_167037535.1">
    <property type="nucleotide sequence ID" value="NZ_CP050177.1"/>
</dbReference>
<feature type="domain" description="DUF4097" evidence="1">
    <location>
        <begin position="134"/>
        <end position="247"/>
    </location>
</feature>
<protein>
    <submittedName>
        <fullName evidence="2">DUF4097 domain-containing protein</fullName>
    </submittedName>
</protein>
<organism evidence="2 3">
    <name type="scientific">Streptomyces liangshanensis</name>
    <dbReference type="NCBI Taxonomy" id="2717324"/>
    <lineage>
        <taxon>Bacteria</taxon>
        <taxon>Bacillati</taxon>
        <taxon>Actinomycetota</taxon>
        <taxon>Actinomycetes</taxon>
        <taxon>Kitasatosporales</taxon>
        <taxon>Streptomycetaceae</taxon>
        <taxon>Streptomyces</taxon>
    </lineage>
</organism>
<accession>A0A6G9HAA9</accession>
<dbReference type="KEGG" id="slia:HA039_24425"/>
<dbReference type="AlphaFoldDB" id="A0A6G9HAA9"/>
<name>A0A6G9HAA9_9ACTN</name>
<keyword evidence="3" id="KW-1185">Reference proteome</keyword>
<evidence type="ECO:0000259" key="1">
    <source>
        <dbReference type="Pfam" id="PF13349"/>
    </source>
</evidence>
<evidence type="ECO:0000313" key="3">
    <source>
        <dbReference type="Proteomes" id="UP000501179"/>
    </source>
</evidence>
<dbReference type="Proteomes" id="UP000501179">
    <property type="component" value="Chromosome"/>
</dbReference>
<reference evidence="2 3" key="1">
    <citation type="submission" date="2020-03" db="EMBL/GenBank/DDBJ databases">
        <title>A novel species.</title>
        <authorList>
            <person name="Gao J."/>
        </authorList>
    </citation>
    <scope>NUCLEOTIDE SEQUENCE [LARGE SCALE GENOMIC DNA]</scope>
    <source>
        <strain evidence="2 3">QMT-12</strain>
    </source>
</reference>
<dbReference type="PROSITE" id="PS51257">
    <property type="entry name" value="PROKAR_LIPOPROTEIN"/>
    <property type="match status" value="1"/>
</dbReference>
<evidence type="ECO:0000313" key="2">
    <source>
        <dbReference type="EMBL" id="QIQ07141.1"/>
    </source>
</evidence>
<gene>
    <name evidence="2" type="ORF">HA039_24425</name>
</gene>
<dbReference type="EMBL" id="CP050177">
    <property type="protein sequence ID" value="QIQ07141.1"/>
    <property type="molecule type" value="Genomic_DNA"/>
</dbReference>
<sequence>MRALAALGGGALLALALTGCGGGSDASDAPAEHRSFAFSGKKLTIDAGNSSVTLVPADVKTVDVTRRVDGWVFMGTGPDAEWRMSGGTLTLRVKCDAVASNCEGQHEVKVPRGVAVSLGADNGKVVASGFDTALRLDSRNGSVTVRDSSGALDLSSDNGKIVAEGVAARKVTARADNGSIRLALTAVPDSVDTSSDNGKIVIDLPRSKASYAVTADSDNGKADVDVPTDRNSAHVVRARSDNGQVTVRSAN</sequence>